<organism evidence="1 2">
    <name type="scientific">Methanospirillum lacunae</name>
    <dbReference type="NCBI Taxonomy" id="668570"/>
    <lineage>
        <taxon>Archaea</taxon>
        <taxon>Methanobacteriati</taxon>
        <taxon>Methanobacteriota</taxon>
        <taxon>Stenosarchaea group</taxon>
        <taxon>Methanomicrobia</taxon>
        <taxon>Methanomicrobiales</taxon>
        <taxon>Methanospirillaceae</taxon>
        <taxon>Methanospirillum</taxon>
    </lineage>
</organism>
<reference evidence="1 2" key="1">
    <citation type="submission" date="2018-05" db="EMBL/GenBank/DDBJ databases">
        <title>Draft genome of Methanospirillum lacunae Ki8-1.</title>
        <authorList>
            <person name="Dueholm M.S."/>
            <person name="Nielsen P.H."/>
            <person name="Bakmann L.F."/>
            <person name="Otzen D.E."/>
        </authorList>
    </citation>
    <scope>NUCLEOTIDE SEQUENCE [LARGE SCALE GENOMIC DNA]</scope>
    <source>
        <strain evidence="1 2">Ki8-1</strain>
    </source>
</reference>
<sequence length="99" mass="11342">MKHLKWLTNHEYQANINSNQLSKPQFCMMAHSTAFVGYHGEMGIQDINFPSFQKHTKLLLKRILSTATTLLSTQRPVKRSFFPVLSGESGGMEMRTQLE</sequence>
<accession>A0A2V2NC61</accession>
<dbReference type="EMBL" id="QGMY01000002">
    <property type="protein sequence ID" value="PWR73937.1"/>
    <property type="molecule type" value="Genomic_DNA"/>
</dbReference>
<protein>
    <submittedName>
        <fullName evidence="1">Uncharacterized protein</fullName>
    </submittedName>
</protein>
<dbReference type="AlphaFoldDB" id="A0A2V2NC61"/>
<evidence type="ECO:0000313" key="1">
    <source>
        <dbReference type="EMBL" id="PWR73937.1"/>
    </source>
</evidence>
<name>A0A2V2NC61_9EURY</name>
<keyword evidence="2" id="KW-1185">Reference proteome</keyword>
<comment type="caution">
    <text evidence="1">The sequence shown here is derived from an EMBL/GenBank/DDBJ whole genome shotgun (WGS) entry which is preliminary data.</text>
</comment>
<dbReference type="Proteomes" id="UP000245657">
    <property type="component" value="Unassembled WGS sequence"/>
</dbReference>
<evidence type="ECO:0000313" key="2">
    <source>
        <dbReference type="Proteomes" id="UP000245657"/>
    </source>
</evidence>
<proteinExistence type="predicted"/>
<gene>
    <name evidence="1" type="ORF">DK846_01870</name>
</gene>